<name>A0A812N6K9_9DINO</name>
<protein>
    <submittedName>
        <fullName evidence="1">DUSP9 protein</fullName>
    </submittedName>
</protein>
<dbReference type="AlphaFoldDB" id="A0A812N6K9"/>
<comment type="caution">
    <text evidence="1">The sequence shown here is derived from an EMBL/GenBank/DDBJ whole genome shotgun (WGS) entry which is preliminary data.</text>
</comment>
<accession>A0A812N6K9</accession>
<keyword evidence="2" id="KW-1185">Reference proteome</keyword>
<sequence length="164" mass="18656">MQMMMREIGKIQQHLNLDYVPLACEATPRSILESEASVEHVRSPSKAVAFEEPLQVDIDEDPTSDVPESPTGDAMTRAHVANKVKKLKRVREMASQTEDSYRDTGCQTASLVKEFPHMLCRNAIWISIDIDYNDSILLINADTVFQVVEHTFCTYFFFEISIRA</sequence>
<proteinExistence type="predicted"/>
<reference evidence="1" key="1">
    <citation type="submission" date="2021-02" db="EMBL/GenBank/DDBJ databases">
        <authorList>
            <person name="Dougan E. K."/>
            <person name="Rhodes N."/>
            <person name="Thang M."/>
            <person name="Chan C."/>
        </authorList>
    </citation>
    <scope>NUCLEOTIDE SEQUENCE</scope>
</reference>
<dbReference type="EMBL" id="CAJNJA010012223">
    <property type="protein sequence ID" value="CAE7291838.1"/>
    <property type="molecule type" value="Genomic_DNA"/>
</dbReference>
<gene>
    <name evidence="1" type="primary">DUSP9</name>
    <name evidence="1" type="ORF">SNEC2469_LOCUS7147</name>
</gene>
<evidence type="ECO:0000313" key="2">
    <source>
        <dbReference type="Proteomes" id="UP000601435"/>
    </source>
</evidence>
<organism evidence="1 2">
    <name type="scientific">Symbiodinium necroappetens</name>
    <dbReference type="NCBI Taxonomy" id="1628268"/>
    <lineage>
        <taxon>Eukaryota</taxon>
        <taxon>Sar</taxon>
        <taxon>Alveolata</taxon>
        <taxon>Dinophyceae</taxon>
        <taxon>Suessiales</taxon>
        <taxon>Symbiodiniaceae</taxon>
        <taxon>Symbiodinium</taxon>
    </lineage>
</organism>
<evidence type="ECO:0000313" key="1">
    <source>
        <dbReference type="EMBL" id="CAE7291838.1"/>
    </source>
</evidence>
<dbReference type="Proteomes" id="UP000601435">
    <property type="component" value="Unassembled WGS sequence"/>
</dbReference>